<proteinExistence type="predicted"/>
<keyword evidence="4" id="KW-1185">Reference proteome</keyword>
<keyword evidence="2" id="KW-0472">Membrane</keyword>
<protein>
    <recommendedName>
        <fullName evidence="5">DUF2970 domain-containing protein</fullName>
    </recommendedName>
</protein>
<comment type="caution">
    <text evidence="3">The sequence shown here is derived from an EMBL/GenBank/DDBJ whole genome shotgun (WGS) entry which is preliminary data.</text>
</comment>
<feature type="transmembrane region" description="Helical" evidence="2">
    <location>
        <begin position="55"/>
        <end position="76"/>
    </location>
</feature>
<organism evidence="3 4">
    <name type="scientific">Granulimonas faecalis</name>
    <dbReference type="NCBI Taxonomy" id="2894155"/>
    <lineage>
        <taxon>Bacteria</taxon>
        <taxon>Bacillati</taxon>
        <taxon>Actinomycetota</taxon>
        <taxon>Coriobacteriia</taxon>
        <taxon>Coriobacteriales</taxon>
        <taxon>Kribbibacteriaceae</taxon>
        <taxon>Granulimonas</taxon>
    </lineage>
</organism>
<keyword evidence="2" id="KW-0812">Transmembrane</keyword>
<feature type="region of interest" description="Disordered" evidence="1">
    <location>
        <begin position="1"/>
        <end position="36"/>
    </location>
</feature>
<gene>
    <name evidence="3" type="ORF">ATOP_12920</name>
</gene>
<sequence>MTTDVKATGSSAATRPTPASHAQTPPPQRPRTDTARDTFSLIRLTTGTTAKERGLHMPLILAGVAAFFAGIAFTLLSRR</sequence>
<dbReference type="EMBL" id="BQKC01000001">
    <property type="protein sequence ID" value="GJM55637.1"/>
    <property type="molecule type" value="Genomic_DNA"/>
</dbReference>
<evidence type="ECO:0000313" key="4">
    <source>
        <dbReference type="Proteomes" id="UP001055025"/>
    </source>
</evidence>
<evidence type="ECO:0000256" key="1">
    <source>
        <dbReference type="SAM" id="MobiDB-lite"/>
    </source>
</evidence>
<accession>A0AAV5B3G3</accession>
<evidence type="ECO:0000313" key="3">
    <source>
        <dbReference type="EMBL" id="GJM55637.1"/>
    </source>
</evidence>
<dbReference type="Proteomes" id="UP001055025">
    <property type="component" value="Unassembled WGS sequence"/>
</dbReference>
<dbReference type="AlphaFoldDB" id="A0AAV5B3G3"/>
<evidence type="ECO:0008006" key="5">
    <source>
        <dbReference type="Google" id="ProtNLM"/>
    </source>
</evidence>
<keyword evidence="2" id="KW-1133">Transmembrane helix</keyword>
<reference evidence="3" key="1">
    <citation type="journal article" date="2022" name="Int. J. Syst. Evol. Microbiol.">
        <title>Granulimonas faecalis gen. nov., sp. nov., and Leptogranulimonas caecicola gen. nov., sp. nov., novel lactate-producing Atopobiaceae bacteria isolated from mouse intestines, and an emended description of the family Atopobiaceae.</title>
        <authorList>
            <person name="Morinaga K."/>
            <person name="Kusada H."/>
            <person name="Sakamoto S."/>
            <person name="Murakami T."/>
            <person name="Toyoda A."/>
            <person name="Mori H."/>
            <person name="Meng X.Y."/>
            <person name="Takashino M."/>
            <person name="Murotomi K."/>
            <person name="Tamaki H."/>
        </authorList>
    </citation>
    <scope>NUCLEOTIDE SEQUENCE</scope>
    <source>
        <strain evidence="3">OPF53</strain>
    </source>
</reference>
<evidence type="ECO:0000256" key="2">
    <source>
        <dbReference type="SAM" id="Phobius"/>
    </source>
</evidence>
<name>A0AAV5B3G3_9ACTN</name>
<feature type="compositionally biased region" description="Polar residues" evidence="1">
    <location>
        <begin position="1"/>
        <end position="14"/>
    </location>
</feature>